<dbReference type="Pfam" id="PF04882">
    <property type="entry name" value="Peroxin-3"/>
    <property type="match status" value="1"/>
</dbReference>
<dbReference type="AlphaFoldDB" id="A0A5E8BTP2"/>
<keyword evidence="3" id="KW-0576">Peroxisome</keyword>
<evidence type="ECO:0000256" key="5">
    <source>
        <dbReference type="SAM" id="MobiDB-lite"/>
    </source>
</evidence>
<dbReference type="OrthoDB" id="45930at2759"/>
<sequence length="469" mass="52141">MTIVSSVGTFLKRHRRKLLVSAGIVASGYLAIDYLKNKFFELQDRLASERTAKENLRRRFDQNQEDATFTIMALLPGLSADIIDAYPVESITQQLQQKRSAASRSVVSAEGAPSETGSESVAGAMAPTTTTVEGEASAVLVETRPRASKSQLWQELKIEAIARLFTLIYSTALLVFLTRVQLNILGRKNYVVSVIELADSRRPTGGSGESSSDGEVEEDADERAEREAATNRLYLMFSWWLLNRGWLVLKEQVTTAVERVFGPINPRADLTLEKLSELIGQVQYLIDYPFDSTVAQNFLHNLIPPEELETYVLAQAQQDPSAETEELAPGLRELLDETADLVESPNAGEVIKRLVHTGLSISVSKISQLYPVEEVKEEDEEEEKKLEEKEEEEKENDEDEKEENRKEISPATVKLASILANISKQAHGVGAGTPLEPSEYVTAMANVPDLNAFSAVVYSNFDWRELDSK</sequence>
<gene>
    <name evidence="6" type="ORF">SAPINGB_P004087</name>
</gene>
<evidence type="ECO:0000256" key="1">
    <source>
        <dbReference type="ARBA" id="ARBA00004549"/>
    </source>
</evidence>
<feature type="region of interest" description="Disordered" evidence="5">
    <location>
        <begin position="104"/>
        <end position="125"/>
    </location>
</feature>
<feature type="compositionally biased region" description="Acidic residues" evidence="5">
    <location>
        <begin position="389"/>
        <end position="401"/>
    </location>
</feature>
<reference evidence="6 7" key="1">
    <citation type="submission" date="2019-09" db="EMBL/GenBank/DDBJ databases">
        <authorList>
            <person name="Brejova B."/>
        </authorList>
    </citation>
    <scope>NUCLEOTIDE SEQUENCE [LARGE SCALE GENOMIC DNA]</scope>
</reference>
<feature type="compositionally biased region" description="Acidic residues" evidence="5">
    <location>
        <begin position="212"/>
        <end position="222"/>
    </location>
</feature>
<evidence type="ECO:0000256" key="4">
    <source>
        <dbReference type="ARBA" id="ARBA00032508"/>
    </source>
</evidence>
<evidence type="ECO:0000313" key="7">
    <source>
        <dbReference type="Proteomes" id="UP000398389"/>
    </source>
</evidence>
<dbReference type="GO" id="GO:0030674">
    <property type="term" value="F:protein-macromolecule adaptor activity"/>
    <property type="evidence" value="ECO:0007669"/>
    <property type="project" value="TreeGrafter"/>
</dbReference>
<dbReference type="GO" id="GO:0005778">
    <property type="term" value="C:peroxisomal membrane"/>
    <property type="evidence" value="ECO:0007669"/>
    <property type="project" value="UniProtKB-SubCell"/>
</dbReference>
<comment type="similarity">
    <text evidence="2">Belongs to the peroxin-3 family.</text>
</comment>
<dbReference type="Proteomes" id="UP000398389">
    <property type="component" value="Unassembled WGS sequence"/>
</dbReference>
<dbReference type="EMBL" id="CABVLU010000003">
    <property type="protein sequence ID" value="VVT54461.1"/>
    <property type="molecule type" value="Genomic_DNA"/>
</dbReference>
<dbReference type="GeneID" id="43582902"/>
<accession>A0A5E8BTP2</accession>
<feature type="region of interest" description="Disordered" evidence="5">
    <location>
        <begin position="200"/>
        <end position="223"/>
    </location>
</feature>
<dbReference type="InterPro" id="IPR006966">
    <property type="entry name" value="Peroxin-3"/>
</dbReference>
<keyword evidence="7" id="KW-1185">Reference proteome</keyword>
<dbReference type="PANTHER" id="PTHR28080">
    <property type="entry name" value="PEROXISOMAL BIOGENESIS FACTOR 3"/>
    <property type="match status" value="1"/>
</dbReference>
<evidence type="ECO:0000313" key="6">
    <source>
        <dbReference type="EMBL" id="VVT54461.1"/>
    </source>
</evidence>
<dbReference type="PANTHER" id="PTHR28080:SF1">
    <property type="entry name" value="PEROXISOMAL BIOGENESIS FACTOR 3"/>
    <property type="match status" value="1"/>
</dbReference>
<name>A0A5E8BTP2_9ASCO</name>
<comment type="subcellular location">
    <subcellularLocation>
        <location evidence="1">Peroxisome membrane</location>
        <topology evidence="1">Single-pass membrane protein</topology>
    </subcellularLocation>
</comment>
<protein>
    <recommendedName>
        <fullName evidence="4">Peroxin-3</fullName>
    </recommendedName>
</protein>
<evidence type="ECO:0000256" key="3">
    <source>
        <dbReference type="ARBA" id="ARBA00023140"/>
    </source>
</evidence>
<organism evidence="6 7">
    <name type="scientific">Magnusiomyces paraingens</name>
    <dbReference type="NCBI Taxonomy" id="2606893"/>
    <lineage>
        <taxon>Eukaryota</taxon>
        <taxon>Fungi</taxon>
        <taxon>Dikarya</taxon>
        <taxon>Ascomycota</taxon>
        <taxon>Saccharomycotina</taxon>
        <taxon>Dipodascomycetes</taxon>
        <taxon>Dipodascales</taxon>
        <taxon>Dipodascaceae</taxon>
        <taxon>Magnusiomyces</taxon>
    </lineage>
</organism>
<dbReference type="GO" id="GO:0045046">
    <property type="term" value="P:protein import into peroxisome membrane"/>
    <property type="evidence" value="ECO:0007669"/>
    <property type="project" value="TreeGrafter"/>
</dbReference>
<dbReference type="RefSeq" id="XP_031854693.1">
    <property type="nucleotide sequence ID" value="XM_031998802.1"/>
</dbReference>
<feature type="region of interest" description="Disordered" evidence="5">
    <location>
        <begin position="373"/>
        <end position="410"/>
    </location>
</feature>
<proteinExistence type="inferred from homology"/>
<evidence type="ECO:0000256" key="2">
    <source>
        <dbReference type="ARBA" id="ARBA00008933"/>
    </source>
</evidence>